<dbReference type="InterPro" id="IPR017484">
    <property type="entry name" value="Kynurenine_formamidase_bac"/>
</dbReference>
<feature type="binding site" evidence="9">
    <location>
        <position position="47"/>
    </location>
    <ligand>
        <name>Zn(2+)</name>
        <dbReference type="ChEBI" id="CHEBI:29105"/>
        <label>1</label>
    </ligand>
</feature>
<evidence type="ECO:0000256" key="3">
    <source>
        <dbReference type="ARBA" id="ARBA00022723"/>
    </source>
</evidence>
<feature type="binding site" evidence="9">
    <location>
        <position position="170"/>
    </location>
    <ligand>
        <name>Zn(2+)</name>
        <dbReference type="ChEBI" id="CHEBI:29105"/>
        <label>2</label>
    </ligand>
</feature>
<feature type="binding site" evidence="9">
    <location>
        <position position="53"/>
    </location>
    <ligand>
        <name>Zn(2+)</name>
        <dbReference type="ChEBI" id="CHEBI:29105"/>
        <label>2</label>
    </ligand>
</feature>
<evidence type="ECO:0000256" key="8">
    <source>
        <dbReference type="ARBA" id="ARBA00060547"/>
    </source>
</evidence>
<evidence type="ECO:0000256" key="2">
    <source>
        <dbReference type="ARBA" id="ARBA00011738"/>
    </source>
</evidence>
<protein>
    <recommendedName>
        <fullName evidence="9">Kynurenine formamidase</fullName>
        <shortName evidence="9">KFA</shortName>
        <shortName evidence="9">KFase</shortName>
        <ecNumber evidence="9">3.5.1.9</ecNumber>
    </recommendedName>
    <alternativeName>
        <fullName evidence="9">Arylformamidase</fullName>
    </alternativeName>
    <alternativeName>
        <fullName evidence="9">N-formylkynurenine formamidase</fullName>
        <shortName evidence="9">FKF</shortName>
    </alternativeName>
</protein>
<organism evidence="10 11">
    <name type="scientific">Thalassobacillus cyri</name>
    <dbReference type="NCBI Taxonomy" id="571932"/>
    <lineage>
        <taxon>Bacteria</taxon>
        <taxon>Bacillati</taxon>
        <taxon>Bacillota</taxon>
        <taxon>Bacilli</taxon>
        <taxon>Bacillales</taxon>
        <taxon>Bacillaceae</taxon>
        <taxon>Thalassobacillus</taxon>
    </lineage>
</organism>
<dbReference type="HAMAP" id="MF_01969">
    <property type="entry name" value="KynB"/>
    <property type="match status" value="1"/>
</dbReference>
<dbReference type="FunFam" id="3.50.30.50:FF:000001">
    <property type="entry name" value="Kynurenine formamidase"/>
    <property type="match status" value="1"/>
</dbReference>
<feature type="binding site" evidence="9">
    <location>
        <position position="53"/>
    </location>
    <ligand>
        <name>Zn(2+)</name>
        <dbReference type="ChEBI" id="CHEBI:29105"/>
        <label>1</label>
    </ligand>
</feature>
<evidence type="ECO:0000256" key="1">
    <source>
        <dbReference type="ARBA" id="ARBA00002204"/>
    </source>
</evidence>
<dbReference type="GO" id="GO:0004328">
    <property type="term" value="F:formamidase activity"/>
    <property type="evidence" value="ECO:0007669"/>
    <property type="project" value="InterPro"/>
</dbReference>
<dbReference type="UniPathway" id="UPA00333">
    <property type="reaction ID" value="UER00454"/>
</dbReference>
<comment type="catalytic activity">
    <reaction evidence="7 9">
        <text>N-formyl-L-kynurenine + H2O = L-kynurenine + formate + H(+)</text>
        <dbReference type="Rhea" id="RHEA:13009"/>
        <dbReference type="ChEBI" id="CHEBI:15377"/>
        <dbReference type="ChEBI" id="CHEBI:15378"/>
        <dbReference type="ChEBI" id="CHEBI:15740"/>
        <dbReference type="ChEBI" id="CHEBI:57959"/>
        <dbReference type="ChEBI" id="CHEBI:58629"/>
        <dbReference type="EC" id="3.5.1.9"/>
    </reaction>
</comment>
<dbReference type="PANTHER" id="PTHR31118:SF32">
    <property type="entry name" value="KYNURENINE FORMAMIDASE"/>
    <property type="match status" value="1"/>
</dbReference>
<evidence type="ECO:0000256" key="5">
    <source>
        <dbReference type="ARBA" id="ARBA00022833"/>
    </source>
</evidence>
<dbReference type="RefSeq" id="WP_093044948.1">
    <property type="nucleotide sequence ID" value="NZ_FNQR01000007.1"/>
</dbReference>
<keyword evidence="4 9" id="KW-0378">Hydrolase</keyword>
<dbReference type="GO" id="GO:0008270">
    <property type="term" value="F:zinc ion binding"/>
    <property type="evidence" value="ECO:0007669"/>
    <property type="project" value="UniProtKB-UniRule"/>
</dbReference>
<keyword evidence="11" id="KW-1185">Reference proteome</keyword>
<feature type="binding site" evidence="9">
    <location>
        <position position="51"/>
    </location>
    <ligand>
        <name>Zn(2+)</name>
        <dbReference type="ChEBI" id="CHEBI:29105"/>
        <label>1</label>
    </ligand>
</feature>
<feature type="binding site" evidence="9">
    <location>
        <position position="17"/>
    </location>
    <ligand>
        <name>substrate</name>
    </ligand>
</feature>
<name>A0A1H4DK36_9BACI</name>
<dbReference type="EMBL" id="FNQR01000007">
    <property type="protein sequence ID" value="SEA73193.1"/>
    <property type="molecule type" value="Genomic_DNA"/>
</dbReference>
<dbReference type="OrthoDB" id="9796085at2"/>
<dbReference type="InterPro" id="IPR007325">
    <property type="entry name" value="KFase/CYL"/>
</dbReference>
<dbReference type="SUPFAM" id="SSF102198">
    <property type="entry name" value="Putative cyclase"/>
    <property type="match status" value="1"/>
</dbReference>
<dbReference type="GO" id="GO:0019441">
    <property type="term" value="P:L-tryptophan catabolic process to kynurenine"/>
    <property type="evidence" value="ECO:0007669"/>
    <property type="project" value="UniProtKB-UniRule"/>
</dbReference>
<evidence type="ECO:0000256" key="4">
    <source>
        <dbReference type="ARBA" id="ARBA00022801"/>
    </source>
</evidence>
<sequence>MKIIDISMLLDQQTPPWPGDEQYAYHLTWSMEETGSVNVGSIKMSNHTGTHVDAPFHYDNKGLKIAELPLERFHGQTVVVGIEGKTMVGAKDLTGINFSGVSKLLLKSNSWKDRTAFPEDYTVLGDDLGPFLNRNGIDLVGVDTPSVDPETSKELKAHHSLYENDVLILEGLVLDHVEPDRYELNAFPLNLAEADGSPVRAVLKQR</sequence>
<gene>
    <name evidence="9" type="primary">kynB</name>
    <name evidence="10" type="ORF">SAMN05421743_107177</name>
</gene>
<comment type="function">
    <text evidence="1 9">Catalyzes the hydrolysis of N-formyl-L-kynurenine to L-kynurenine, the second step in the kynurenine pathway of tryptophan degradation.</text>
</comment>
<comment type="subunit">
    <text evidence="2 9">Homodimer.</text>
</comment>
<feature type="binding site" evidence="9">
    <location>
        <position position="170"/>
    </location>
    <ligand>
        <name>Zn(2+)</name>
        <dbReference type="ChEBI" id="CHEBI:29105"/>
        <label>1</label>
    </ligand>
</feature>
<evidence type="ECO:0000256" key="7">
    <source>
        <dbReference type="ARBA" id="ARBA00048496"/>
    </source>
</evidence>
<dbReference type="Pfam" id="PF04199">
    <property type="entry name" value="Cyclase"/>
    <property type="match status" value="1"/>
</dbReference>
<evidence type="ECO:0000256" key="6">
    <source>
        <dbReference type="ARBA" id="ARBA00023079"/>
    </source>
</evidence>
<comment type="similarity">
    <text evidence="9">Belongs to the Cyclase 1 superfamily. KynB family.</text>
</comment>
<proteinExistence type="inferred from homology"/>
<dbReference type="PANTHER" id="PTHR31118">
    <property type="entry name" value="CYCLASE-LIKE PROTEIN 2"/>
    <property type="match status" value="1"/>
</dbReference>
<evidence type="ECO:0000256" key="9">
    <source>
        <dbReference type="HAMAP-Rule" id="MF_01969"/>
    </source>
</evidence>
<dbReference type="NCBIfam" id="TIGR03035">
    <property type="entry name" value="trp_arylform"/>
    <property type="match status" value="1"/>
</dbReference>
<keyword evidence="5 9" id="KW-0862">Zinc</keyword>
<dbReference type="InterPro" id="IPR037175">
    <property type="entry name" value="KFase_sf"/>
</dbReference>
<comment type="cofactor">
    <cofactor evidence="9">
        <name>Zn(2+)</name>
        <dbReference type="ChEBI" id="CHEBI:29105"/>
    </cofactor>
    <text evidence="9">Binds 2 zinc ions per subunit.</text>
</comment>
<dbReference type="AlphaFoldDB" id="A0A1H4DK36"/>
<accession>A0A1H4DK36</accession>
<dbReference type="STRING" id="571932.SAMN05421743_107177"/>
<keyword evidence="3 9" id="KW-0479">Metal-binding</keyword>
<comment type="pathway">
    <text evidence="8 9">Amino-acid degradation; L-tryptophan degradation via kynurenine pathway; L-kynurenine from L-tryptophan: step 2/2.</text>
</comment>
<dbReference type="Gene3D" id="3.50.30.50">
    <property type="entry name" value="Putative cyclase"/>
    <property type="match status" value="1"/>
</dbReference>
<evidence type="ECO:0000313" key="10">
    <source>
        <dbReference type="EMBL" id="SEA73193.1"/>
    </source>
</evidence>
<reference evidence="10 11" key="1">
    <citation type="submission" date="2016-10" db="EMBL/GenBank/DDBJ databases">
        <authorList>
            <person name="de Groot N.N."/>
        </authorList>
    </citation>
    <scope>NUCLEOTIDE SEQUENCE [LARGE SCALE GENOMIC DNA]</scope>
    <source>
        <strain evidence="10 11">CCM7597</strain>
    </source>
</reference>
<dbReference type="Proteomes" id="UP000198584">
    <property type="component" value="Unassembled WGS sequence"/>
</dbReference>
<keyword evidence="6 9" id="KW-0823">Tryptophan catabolism</keyword>
<feature type="active site" description="Proton donor/acceptor" evidence="9">
    <location>
        <position position="57"/>
    </location>
</feature>
<evidence type="ECO:0000313" key="11">
    <source>
        <dbReference type="Proteomes" id="UP000198584"/>
    </source>
</evidence>
<feature type="binding site" evidence="9">
    <location>
        <position position="158"/>
    </location>
    <ligand>
        <name>Zn(2+)</name>
        <dbReference type="ChEBI" id="CHEBI:29105"/>
        <label>2</label>
    </ligand>
</feature>
<dbReference type="GO" id="GO:0004061">
    <property type="term" value="F:arylformamidase activity"/>
    <property type="evidence" value="ECO:0007669"/>
    <property type="project" value="UniProtKB-UniRule"/>
</dbReference>
<dbReference type="EC" id="3.5.1.9" evidence="9"/>